<sequence>MRIGIEARRIFRAKKHGLEIALLETLKALQELDTENEYFVFAKKGEDMNCIVFQTNFNLVLVSAFTELDWEQFALPRAVANYQLDLLHCTSNTAPTSLSVPLFLTLHDIIFFDAGLFEGTWYQNIGNAYRRQVVPSAVNRSTKIFTVSATERKRIINRYPACESKIEVLYNGLNPIFKEENEQIRRQRVKNHYQLPSDFVFFIGNEHPRKNAGNMLQAYLCYVKNSGSPLPLVCPNISQETVKSILQKSGDEQLLDHFYFPSYISFADLPVVYGLATVFLFPSLEEGFGLPIIESMACGTPVITSDCSCMPEIAADAAMMVNPHHVEEIFTAIQQLTADRVLLQRYKEKGLQRALAFSWAKTAQQLLEAYQEFTQNSRQSADINLTKDTYGT</sequence>
<reference evidence="4 5" key="1">
    <citation type="submission" date="2021-12" db="EMBL/GenBank/DDBJ databases">
        <title>Genome sequencing of bacteria with rrn-lacking chromosome and rrn-plasmid.</title>
        <authorList>
            <person name="Anda M."/>
            <person name="Iwasaki W."/>
        </authorList>
    </citation>
    <scope>NUCLEOTIDE SEQUENCE [LARGE SCALE GENOMIC DNA]</scope>
    <source>
        <strain evidence="4 5">NBRC 101262</strain>
    </source>
</reference>
<accession>A0ABN6L727</accession>
<dbReference type="Gene3D" id="3.40.50.2000">
    <property type="entry name" value="Glycogen Phosphorylase B"/>
    <property type="match status" value="2"/>
</dbReference>
<organism evidence="4 5">
    <name type="scientific">Persicobacter psychrovividus</name>
    <dbReference type="NCBI Taxonomy" id="387638"/>
    <lineage>
        <taxon>Bacteria</taxon>
        <taxon>Pseudomonadati</taxon>
        <taxon>Bacteroidota</taxon>
        <taxon>Cytophagia</taxon>
        <taxon>Cytophagales</taxon>
        <taxon>Persicobacteraceae</taxon>
        <taxon>Persicobacter</taxon>
    </lineage>
</organism>
<name>A0ABN6L727_9BACT</name>
<keyword evidence="1 4" id="KW-0808">Transferase</keyword>
<dbReference type="GO" id="GO:0016740">
    <property type="term" value="F:transferase activity"/>
    <property type="evidence" value="ECO:0007669"/>
    <property type="project" value="UniProtKB-KW"/>
</dbReference>
<dbReference type="Pfam" id="PF00534">
    <property type="entry name" value="Glycos_transf_1"/>
    <property type="match status" value="1"/>
</dbReference>
<evidence type="ECO:0000259" key="3">
    <source>
        <dbReference type="Pfam" id="PF13439"/>
    </source>
</evidence>
<dbReference type="PANTHER" id="PTHR46401">
    <property type="entry name" value="GLYCOSYLTRANSFERASE WBBK-RELATED"/>
    <property type="match status" value="1"/>
</dbReference>
<dbReference type="PANTHER" id="PTHR46401:SF2">
    <property type="entry name" value="GLYCOSYLTRANSFERASE WBBK-RELATED"/>
    <property type="match status" value="1"/>
</dbReference>
<feature type="domain" description="Glycosyl transferase family 1" evidence="2">
    <location>
        <begin position="187"/>
        <end position="351"/>
    </location>
</feature>
<protein>
    <submittedName>
        <fullName evidence="4">Glycosyl transferase</fullName>
    </submittedName>
</protein>
<dbReference type="RefSeq" id="WP_338398002.1">
    <property type="nucleotide sequence ID" value="NZ_AP025292.1"/>
</dbReference>
<dbReference type="Pfam" id="PF13439">
    <property type="entry name" value="Glyco_transf_4"/>
    <property type="match status" value="1"/>
</dbReference>
<evidence type="ECO:0000256" key="1">
    <source>
        <dbReference type="ARBA" id="ARBA00022679"/>
    </source>
</evidence>
<evidence type="ECO:0000313" key="4">
    <source>
        <dbReference type="EMBL" id="BDC98999.1"/>
    </source>
</evidence>
<feature type="domain" description="Glycosyltransferase subfamily 4-like N-terminal" evidence="3">
    <location>
        <begin position="17"/>
        <end position="174"/>
    </location>
</feature>
<evidence type="ECO:0000313" key="5">
    <source>
        <dbReference type="Proteomes" id="UP001354989"/>
    </source>
</evidence>
<dbReference type="CDD" id="cd03809">
    <property type="entry name" value="GT4_MtfB-like"/>
    <property type="match status" value="1"/>
</dbReference>
<dbReference type="EMBL" id="AP025292">
    <property type="protein sequence ID" value="BDC98999.1"/>
    <property type="molecule type" value="Genomic_DNA"/>
</dbReference>
<gene>
    <name evidence="4" type="ORF">PEPS_12800</name>
</gene>
<dbReference type="Proteomes" id="UP001354989">
    <property type="component" value="Chromosome"/>
</dbReference>
<dbReference type="SUPFAM" id="SSF53756">
    <property type="entry name" value="UDP-Glycosyltransferase/glycogen phosphorylase"/>
    <property type="match status" value="1"/>
</dbReference>
<evidence type="ECO:0000259" key="2">
    <source>
        <dbReference type="Pfam" id="PF00534"/>
    </source>
</evidence>
<dbReference type="InterPro" id="IPR001296">
    <property type="entry name" value="Glyco_trans_1"/>
</dbReference>
<keyword evidence="5" id="KW-1185">Reference proteome</keyword>
<dbReference type="InterPro" id="IPR028098">
    <property type="entry name" value="Glyco_trans_4-like_N"/>
</dbReference>
<proteinExistence type="predicted"/>